<sequence>MFIILLSLFCLAVLSVSVVTYWQFWRQAAGTAHMELLSQASHGHPWLWIGRGFLSSLVSQAAALLLYPLFLVTNTWLRPQASNGDGKPPVLFVHGYSHTAAAWILYATWFRRAGYTDLHAITYNSWKLDFRGIVEQLEHEAKTILNERPGQKIVLVCHSLGGLAARSLLNTSELQDRILAVATLGTPHQGTTLAKMGMNKLAHKLEYRGQLIQEIEDQGVQTDVPCLAAYSLVDNMVMPLEGLRIRKNGWKELQIAPICHVGMLYHHPTAQAVLRFINRADGVVGKESDPGQPTV</sequence>
<evidence type="ECO:0000313" key="4">
    <source>
        <dbReference type="Proteomes" id="UP000269883"/>
    </source>
</evidence>
<feature type="transmembrane region" description="Helical" evidence="1">
    <location>
        <begin position="90"/>
        <end position="109"/>
    </location>
</feature>
<dbReference type="InterPro" id="IPR000073">
    <property type="entry name" value="AB_hydrolase_1"/>
</dbReference>
<dbReference type="AlphaFoldDB" id="A0A2Z6AXE9"/>
<name>A0A2Z6AXE9_9BACT</name>
<keyword evidence="1" id="KW-0472">Membrane</keyword>
<feature type="transmembrane region" description="Helical" evidence="1">
    <location>
        <begin position="6"/>
        <end position="25"/>
    </location>
</feature>
<gene>
    <name evidence="3" type="ORF">DFE_1100</name>
</gene>
<dbReference type="Proteomes" id="UP000269883">
    <property type="component" value="Chromosome"/>
</dbReference>
<dbReference type="PANTHER" id="PTHR37946:SF1">
    <property type="entry name" value="SLL1969 PROTEIN"/>
    <property type="match status" value="1"/>
</dbReference>
<dbReference type="Gene3D" id="3.40.50.1820">
    <property type="entry name" value="alpha/beta hydrolase"/>
    <property type="match status" value="1"/>
</dbReference>
<keyword evidence="4" id="KW-1185">Reference proteome</keyword>
<feature type="transmembrane region" description="Helical" evidence="1">
    <location>
        <begin position="46"/>
        <end position="70"/>
    </location>
</feature>
<keyword evidence="1" id="KW-0812">Transmembrane</keyword>
<dbReference type="RefSeq" id="WP_126377416.1">
    <property type="nucleotide sequence ID" value="NZ_AP017378.1"/>
</dbReference>
<dbReference type="EMBL" id="AP017378">
    <property type="protein sequence ID" value="BBD07826.1"/>
    <property type="molecule type" value="Genomic_DNA"/>
</dbReference>
<evidence type="ECO:0000313" key="3">
    <source>
        <dbReference type="EMBL" id="BBD07826.1"/>
    </source>
</evidence>
<evidence type="ECO:0000256" key="1">
    <source>
        <dbReference type="SAM" id="Phobius"/>
    </source>
</evidence>
<proteinExistence type="predicted"/>
<reference evidence="3 4" key="1">
    <citation type="journal article" date="2018" name="Sci. Adv.">
        <title>Multi-heme cytochromes provide a pathway for survival in energy-limited environments.</title>
        <authorList>
            <person name="Deng X."/>
            <person name="Dohmae N."/>
            <person name="Nealson K.H."/>
            <person name="Hashimoto K."/>
            <person name="Okamoto A."/>
        </authorList>
    </citation>
    <scope>NUCLEOTIDE SEQUENCE [LARGE SCALE GENOMIC DNA]</scope>
    <source>
        <strain evidence="3 4">IS5</strain>
    </source>
</reference>
<keyword evidence="1" id="KW-1133">Transmembrane helix</keyword>
<dbReference type="Pfam" id="PF12697">
    <property type="entry name" value="Abhydrolase_6"/>
    <property type="match status" value="1"/>
</dbReference>
<protein>
    <recommendedName>
        <fullName evidence="2">AB hydrolase-1 domain-containing protein</fullName>
    </recommendedName>
</protein>
<dbReference type="KEGG" id="dfl:DFE_1100"/>
<dbReference type="SUPFAM" id="SSF53474">
    <property type="entry name" value="alpha/beta-Hydrolases"/>
    <property type="match status" value="1"/>
</dbReference>
<organism evidence="3 4">
    <name type="scientific">Desulfovibrio ferrophilus</name>
    <dbReference type="NCBI Taxonomy" id="241368"/>
    <lineage>
        <taxon>Bacteria</taxon>
        <taxon>Pseudomonadati</taxon>
        <taxon>Thermodesulfobacteriota</taxon>
        <taxon>Desulfovibrionia</taxon>
        <taxon>Desulfovibrionales</taxon>
        <taxon>Desulfovibrionaceae</taxon>
        <taxon>Desulfovibrio</taxon>
    </lineage>
</organism>
<feature type="domain" description="AB hydrolase-1" evidence="2">
    <location>
        <begin position="90"/>
        <end position="186"/>
    </location>
</feature>
<dbReference type="InterPro" id="IPR029058">
    <property type="entry name" value="AB_hydrolase_fold"/>
</dbReference>
<evidence type="ECO:0000259" key="2">
    <source>
        <dbReference type="Pfam" id="PF12697"/>
    </source>
</evidence>
<accession>A0A2Z6AXE9</accession>
<dbReference type="PANTHER" id="PTHR37946">
    <property type="entry name" value="SLL1969 PROTEIN"/>
    <property type="match status" value="1"/>
</dbReference>
<dbReference type="OrthoDB" id="275181at2"/>